<proteinExistence type="inferred from homology"/>
<dbReference type="PANTHER" id="PTHR42806">
    <property type="entry name" value="GLYCINE CLEAVAGE SYSTEM P-PROTEIN"/>
    <property type="match status" value="1"/>
</dbReference>
<keyword evidence="2 4" id="KW-0560">Oxidoreductase</keyword>
<dbReference type="InterPro" id="IPR023010">
    <property type="entry name" value="GcvPA"/>
</dbReference>
<dbReference type="NCBIfam" id="NF001696">
    <property type="entry name" value="PRK00451.1"/>
    <property type="match status" value="1"/>
</dbReference>
<dbReference type="InterPro" id="IPR015422">
    <property type="entry name" value="PyrdxlP-dep_Trfase_small"/>
</dbReference>
<dbReference type="GO" id="GO:0004375">
    <property type="term" value="F:glycine dehydrogenase (decarboxylating) activity"/>
    <property type="evidence" value="ECO:0007669"/>
    <property type="project" value="UniProtKB-EC"/>
</dbReference>
<dbReference type="InterPro" id="IPR020581">
    <property type="entry name" value="GDC_P"/>
</dbReference>
<sequence>MPYIPHTDEDTQAMLASIGAKQTQDLFDEIPSSLLYGELKNIPAGLSEMAMLKEAQRLADKNQNGICFIGAGSYEHHIPAAVWDIASRGEFLTAYTPYQAEASQGTLQLLYEYQTMMAELTGMDVANASMYDGATALAEAVLMAVRVNKHSKTNRVLVAGTVHPLYRETLETVVRTQHIEVITLPFDEKEGITALSALDKYQGEDITALIIAQPNFFGCLEQVDAMSDWAYANRTVSIACVNPISLALLKPPGQWGSRGVDIVCGEGQPFGSPLASGGPYFGFFSTRMEHVRQMPGRLIGRTLDKDGKTGFSLTLQAREQHIRRGKATSNICTNQGLLVTAATIHMSLLGADGMQQVARQCHHNTQTLVAALSQIEGVEKVFSAPCFHETLLRFNQPAASVLQQLHDAGIAGGYPVESHYPGLKNTILVCATELRTDEEIAHYANSLKQIMSKRGS</sequence>
<keyword evidence="7" id="KW-1185">Reference proteome</keyword>
<dbReference type="PATRIC" id="fig|453.4.peg.1882"/>
<protein>
    <recommendedName>
        <fullName evidence="4">Probable glycine dehydrogenase (decarboxylating) subunit 1</fullName>
        <ecNumber evidence="4">1.4.4.2</ecNumber>
    </recommendedName>
    <alternativeName>
        <fullName evidence="4">Glycine cleavage system P-protein subunit 1</fullName>
    </alternativeName>
    <alternativeName>
        <fullName evidence="4">Glycine decarboxylase subunit 1</fullName>
    </alternativeName>
    <alternativeName>
        <fullName evidence="4">Glycine dehydrogenase (aminomethyl-transferring) subunit 1</fullName>
    </alternativeName>
</protein>
<dbReference type="HAMAP" id="MF_00712">
    <property type="entry name" value="GcvPA"/>
    <property type="match status" value="1"/>
</dbReference>
<dbReference type="Gene3D" id="3.40.640.10">
    <property type="entry name" value="Type I PLP-dependent aspartate aminotransferase-like (Major domain)"/>
    <property type="match status" value="1"/>
</dbReference>
<dbReference type="PANTHER" id="PTHR42806:SF1">
    <property type="entry name" value="GLYCINE DEHYDROGENASE (DECARBOXYLATING)"/>
    <property type="match status" value="1"/>
</dbReference>
<organism evidence="6 7">
    <name type="scientific">Legionella feeleii</name>
    <dbReference type="NCBI Taxonomy" id="453"/>
    <lineage>
        <taxon>Bacteria</taxon>
        <taxon>Pseudomonadati</taxon>
        <taxon>Pseudomonadota</taxon>
        <taxon>Gammaproteobacteria</taxon>
        <taxon>Legionellales</taxon>
        <taxon>Legionellaceae</taxon>
        <taxon>Legionella</taxon>
    </lineage>
</organism>
<dbReference type="InterPro" id="IPR049315">
    <property type="entry name" value="GDC-P_N"/>
</dbReference>
<gene>
    <name evidence="6" type="primary">gcsA</name>
    <name evidence="4" type="synonym">gcvPA</name>
    <name evidence="6" type="ORF">Lfee_1710</name>
</gene>
<dbReference type="GO" id="GO:0019464">
    <property type="term" value="P:glycine decarboxylation via glycine cleavage system"/>
    <property type="evidence" value="ECO:0007669"/>
    <property type="project" value="UniProtKB-UniRule"/>
</dbReference>
<dbReference type="InterPro" id="IPR015424">
    <property type="entry name" value="PyrdxlP-dep_Trfase"/>
</dbReference>
<dbReference type="InterPro" id="IPR015421">
    <property type="entry name" value="PyrdxlP-dep_Trfase_major"/>
</dbReference>
<dbReference type="OrthoDB" id="9801272at2"/>
<accession>A0A0W0TMI1</accession>
<comment type="similarity">
    <text evidence="4">Belongs to the GcvP family. N-terminal subunit subfamily.</text>
</comment>
<evidence type="ECO:0000256" key="2">
    <source>
        <dbReference type="ARBA" id="ARBA00023002"/>
    </source>
</evidence>
<dbReference type="CDD" id="cd00613">
    <property type="entry name" value="GDC-P"/>
    <property type="match status" value="1"/>
</dbReference>
<evidence type="ECO:0000259" key="5">
    <source>
        <dbReference type="Pfam" id="PF02347"/>
    </source>
</evidence>
<dbReference type="AlphaFoldDB" id="A0A0W0TMI1"/>
<feature type="domain" description="Glycine cleavage system P-protein N-terminal" evidence="5">
    <location>
        <begin position="3"/>
        <end position="442"/>
    </location>
</feature>
<evidence type="ECO:0000313" key="6">
    <source>
        <dbReference type="EMBL" id="KTC96798.1"/>
    </source>
</evidence>
<comment type="subunit">
    <text evidence="4">The glycine cleavage system is composed of four proteins: P, T, L and H. In this organism, the P 'protein' is a heterodimer of two subunits.</text>
</comment>
<evidence type="ECO:0000256" key="4">
    <source>
        <dbReference type="HAMAP-Rule" id="MF_00712"/>
    </source>
</evidence>
<comment type="function">
    <text evidence="1 4">The glycine cleavage system catalyzes the degradation of glycine. The P protein binds the alpha-amino group of glycine through its pyridoxal phosphate cofactor; CO(2) is released and the remaining methylamine moiety is then transferred to the lipoamide cofactor of the H protein.</text>
</comment>
<dbReference type="Pfam" id="PF02347">
    <property type="entry name" value="GDC-P"/>
    <property type="match status" value="1"/>
</dbReference>
<dbReference type="GO" id="GO:0009116">
    <property type="term" value="P:nucleoside metabolic process"/>
    <property type="evidence" value="ECO:0007669"/>
    <property type="project" value="InterPro"/>
</dbReference>
<dbReference type="EC" id="1.4.4.2" evidence="4"/>
<dbReference type="Proteomes" id="UP000054698">
    <property type="component" value="Unassembled WGS sequence"/>
</dbReference>
<name>A0A0W0TMI1_9GAMM</name>
<dbReference type="SUPFAM" id="SSF53383">
    <property type="entry name" value="PLP-dependent transferases"/>
    <property type="match status" value="1"/>
</dbReference>
<reference evidence="6 7" key="1">
    <citation type="submission" date="2015-11" db="EMBL/GenBank/DDBJ databases">
        <title>Genomic analysis of 38 Legionella species identifies large and diverse effector repertoires.</title>
        <authorList>
            <person name="Burstein D."/>
            <person name="Amaro F."/>
            <person name="Zusman T."/>
            <person name="Lifshitz Z."/>
            <person name="Cohen O."/>
            <person name="Gilbert J.A."/>
            <person name="Pupko T."/>
            <person name="Shuman H.A."/>
            <person name="Segal G."/>
        </authorList>
    </citation>
    <scope>NUCLEOTIDE SEQUENCE [LARGE SCALE GENOMIC DNA]</scope>
    <source>
        <strain evidence="6 7">WO-44C</strain>
    </source>
</reference>
<evidence type="ECO:0000256" key="3">
    <source>
        <dbReference type="ARBA" id="ARBA00049026"/>
    </source>
</evidence>
<comment type="caution">
    <text evidence="6">The sequence shown here is derived from an EMBL/GenBank/DDBJ whole genome shotgun (WGS) entry which is preliminary data.</text>
</comment>
<evidence type="ECO:0000313" key="7">
    <source>
        <dbReference type="Proteomes" id="UP000054698"/>
    </source>
</evidence>
<dbReference type="STRING" id="453.Lfee_1710"/>
<dbReference type="PIRSF" id="PIRSF006815">
    <property type="entry name" value="GcvPA"/>
    <property type="match status" value="1"/>
</dbReference>
<evidence type="ECO:0000256" key="1">
    <source>
        <dbReference type="ARBA" id="ARBA00003788"/>
    </source>
</evidence>
<dbReference type="EMBL" id="LNYB01000080">
    <property type="protein sequence ID" value="KTC96798.1"/>
    <property type="molecule type" value="Genomic_DNA"/>
</dbReference>
<dbReference type="RefSeq" id="WP_058445811.1">
    <property type="nucleotide sequence ID" value="NZ_CAAAHT010000002.1"/>
</dbReference>
<comment type="catalytic activity">
    <reaction evidence="3 4">
        <text>N(6)-[(R)-lipoyl]-L-lysyl-[glycine-cleavage complex H protein] + glycine + H(+) = N(6)-[(R)-S(8)-aminomethyldihydrolipoyl]-L-lysyl-[glycine-cleavage complex H protein] + CO2</text>
        <dbReference type="Rhea" id="RHEA:24304"/>
        <dbReference type="Rhea" id="RHEA-COMP:10494"/>
        <dbReference type="Rhea" id="RHEA-COMP:10495"/>
        <dbReference type="ChEBI" id="CHEBI:15378"/>
        <dbReference type="ChEBI" id="CHEBI:16526"/>
        <dbReference type="ChEBI" id="CHEBI:57305"/>
        <dbReference type="ChEBI" id="CHEBI:83099"/>
        <dbReference type="ChEBI" id="CHEBI:83143"/>
        <dbReference type="EC" id="1.4.4.2"/>
    </reaction>
</comment>
<dbReference type="Gene3D" id="3.90.1150.10">
    <property type="entry name" value="Aspartate Aminotransferase, domain 1"/>
    <property type="match status" value="1"/>
</dbReference>